<gene>
    <name evidence="1" type="ORF">IEQ34_006991</name>
</gene>
<reference evidence="1 2" key="1">
    <citation type="journal article" date="2021" name="Hortic Res">
        <title>Chromosome-scale assembly of the Dendrobium chrysotoxum genome enhances the understanding of orchid evolution.</title>
        <authorList>
            <person name="Zhang Y."/>
            <person name="Zhang G.Q."/>
            <person name="Zhang D."/>
            <person name="Liu X.D."/>
            <person name="Xu X.Y."/>
            <person name="Sun W.H."/>
            <person name="Yu X."/>
            <person name="Zhu X."/>
            <person name="Wang Z.W."/>
            <person name="Zhao X."/>
            <person name="Zhong W.Y."/>
            <person name="Chen H."/>
            <person name="Yin W.L."/>
            <person name="Huang T."/>
            <person name="Niu S.C."/>
            <person name="Liu Z.J."/>
        </authorList>
    </citation>
    <scope>NUCLEOTIDE SEQUENCE [LARGE SCALE GENOMIC DNA]</scope>
    <source>
        <strain evidence="1">Lindl</strain>
    </source>
</reference>
<dbReference type="SUPFAM" id="SSF48403">
    <property type="entry name" value="Ankyrin repeat"/>
    <property type="match status" value="1"/>
</dbReference>
<organism evidence="1 2">
    <name type="scientific">Dendrobium chrysotoxum</name>
    <name type="common">Orchid</name>
    <dbReference type="NCBI Taxonomy" id="161865"/>
    <lineage>
        <taxon>Eukaryota</taxon>
        <taxon>Viridiplantae</taxon>
        <taxon>Streptophyta</taxon>
        <taxon>Embryophyta</taxon>
        <taxon>Tracheophyta</taxon>
        <taxon>Spermatophyta</taxon>
        <taxon>Magnoliopsida</taxon>
        <taxon>Liliopsida</taxon>
        <taxon>Asparagales</taxon>
        <taxon>Orchidaceae</taxon>
        <taxon>Epidendroideae</taxon>
        <taxon>Malaxideae</taxon>
        <taxon>Dendrobiinae</taxon>
        <taxon>Dendrobium</taxon>
    </lineage>
</organism>
<accession>A0AAV7GQS3</accession>
<dbReference type="Proteomes" id="UP000775213">
    <property type="component" value="Unassembled WGS sequence"/>
</dbReference>
<evidence type="ECO:0008006" key="3">
    <source>
        <dbReference type="Google" id="ProtNLM"/>
    </source>
</evidence>
<keyword evidence="2" id="KW-1185">Reference proteome</keyword>
<protein>
    <recommendedName>
        <fullName evidence="3">Ankyrin repeat protein</fullName>
    </recommendedName>
</protein>
<evidence type="ECO:0000313" key="2">
    <source>
        <dbReference type="Proteomes" id="UP000775213"/>
    </source>
</evidence>
<dbReference type="InterPro" id="IPR044956">
    <property type="entry name" value="SKIP35"/>
</dbReference>
<proteinExistence type="predicted"/>
<dbReference type="PANTHER" id="PTHR36024">
    <property type="entry name" value="ANKYRIN REPEAT PROTEIN SKIP35"/>
    <property type="match status" value="1"/>
</dbReference>
<dbReference type="Gene3D" id="1.25.40.20">
    <property type="entry name" value="Ankyrin repeat-containing domain"/>
    <property type="match status" value="1"/>
</dbReference>
<evidence type="ECO:0000313" key="1">
    <source>
        <dbReference type="EMBL" id="KAH0464205.1"/>
    </source>
</evidence>
<name>A0AAV7GQS3_DENCH</name>
<sequence length="540" mass="60377">MEVGGKNMHMTKKRCLNDREGSNASLMRYRIELGLMFQEAMRSQDWERAESLFLSAELQNRNDFLCKALEFIWFLKSRHELDEITSLIKMIVSNGAGNFTKALVRSSFLAACLSLHGSLTMSLESSPAIMIQRLINHVQKSNRNEVFKAKADGLVKDLSKWVMSSIENHSERFEKKGNGHKITINDVRLQILGFKAFLNIAGSNLSRKDFIVAFELACFPLTRAQNFYPGWEFGGGAYLILSLLTMLVEGGANNVNQSLLETTQFGSTELVRIFLQLAQQKNLVVDVELALQYASQFGKIRTMECLVVVGKATAFQKPLISAVKQGCMPVIQWFVNRGCHNVLLVFALAVAASNNQVEITTYLLHHIPLPLLTSKGNKIIKITYALGGASLHGVSLLLQLNFLGDSVATYAVADKIARSDNDNVAHMLKVFLQEQWSAAAFLEGMMAGKNHYVNLMRILRRGESSIWLRGLPSPLLMAIGYMPLYKDCVKANGRLFPQRLRGQLVEIAERITDGAVNRESQLNELLAVLEHHLPPFVRSS</sequence>
<dbReference type="EMBL" id="JAGFBR010000007">
    <property type="protein sequence ID" value="KAH0464205.1"/>
    <property type="molecule type" value="Genomic_DNA"/>
</dbReference>
<dbReference type="InterPro" id="IPR036770">
    <property type="entry name" value="Ankyrin_rpt-contain_sf"/>
</dbReference>
<dbReference type="PANTHER" id="PTHR36024:SF1">
    <property type="entry name" value="OS11G0246900 PROTEIN"/>
    <property type="match status" value="1"/>
</dbReference>
<comment type="caution">
    <text evidence="1">The sequence shown here is derived from an EMBL/GenBank/DDBJ whole genome shotgun (WGS) entry which is preliminary data.</text>
</comment>
<dbReference type="AlphaFoldDB" id="A0AAV7GQS3"/>